<proteinExistence type="predicted"/>
<dbReference type="EMBL" id="RZGK01000006">
    <property type="protein sequence ID" value="KAF9698445.1"/>
    <property type="molecule type" value="Genomic_DNA"/>
</dbReference>
<dbReference type="OrthoDB" id="3788449at2759"/>
<dbReference type="AlphaFoldDB" id="A0A8H7J5F2"/>
<dbReference type="Proteomes" id="UP000651452">
    <property type="component" value="Unassembled WGS sequence"/>
</dbReference>
<accession>A0A8H7J5F2</accession>
<evidence type="ECO:0000313" key="1">
    <source>
        <dbReference type="EMBL" id="KAF9698445.1"/>
    </source>
</evidence>
<protein>
    <submittedName>
        <fullName evidence="1">Uncharacterized protein</fullName>
    </submittedName>
</protein>
<name>A0A8H7J5F2_9PLEO</name>
<sequence length="255" mass="28959">MATAASDVPQELTSIIISLQETIRNVKRDVEKKQEDIIFDPTQPIGHLLDNTDSTDIILSLAKPTKETTTHLQELSAKLSTLQRTLTEREQWHPPPSQPPPAVPCSTDFLDLSDLSTAVDLISNVVRYSNPSKELTPQVAFAKRTWTWDPLWREFFSHDAESHTSTYLSRWYFDPRREVWQHANMADSGLLPDEAQQRLGSWEDWRWDGGCGAWGLDVSHELEDGQREVGGRLCVFASRWQERDGGWVYVGGRGG</sequence>
<reference evidence="1" key="2">
    <citation type="submission" date="2020-09" db="EMBL/GenBank/DDBJ databases">
        <title>Reference genome assembly for Australian Ascochyta lentis isolate Al4.</title>
        <authorList>
            <person name="Lee R.C."/>
            <person name="Farfan-Caceres L.M."/>
            <person name="Debler J.W."/>
            <person name="Williams A.H."/>
            <person name="Henares B.M."/>
        </authorList>
    </citation>
    <scope>NUCLEOTIDE SEQUENCE</scope>
    <source>
        <strain evidence="1">Al4</strain>
    </source>
</reference>
<organism evidence="1 2">
    <name type="scientific">Ascochyta lentis</name>
    <dbReference type="NCBI Taxonomy" id="205686"/>
    <lineage>
        <taxon>Eukaryota</taxon>
        <taxon>Fungi</taxon>
        <taxon>Dikarya</taxon>
        <taxon>Ascomycota</taxon>
        <taxon>Pezizomycotina</taxon>
        <taxon>Dothideomycetes</taxon>
        <taxon>Pleosporomycetidae</taxon>
        <taxon>Pleosporales</taxon>
        <taxon>Pleosporineae</taxon>
        <taxon>Didymellaceae</taxon>
        <taxon>Ascochyta</taxon>
    </lineage>
</organism>
<reference evidence="1" key="1">
    <citation type="submission" date="2018-12" db="EMBL/GenBank/DDBJ databases">
        <authorList>
            <person name="Syme R.A."/>
            <person name="Farfan-Caceres L."/>
            <person name="Lichtenzveig J."/>
        </authorList>
    </citation>
    <scope>NUCLEOTIDE SEQUENCE</scope>
    <source>
        <strain evidence="1">Al4</strain>
    </source>
</reference>
<gene>
    <name evidence="1" type="ORF">EKO04_003420</name>
</gene>
<comment type="caution">
    <text evidence="1">The sequence shown here is derived from an EMBL/GenBank/DDBJ whole genome shotgun (WGS) entry which is preliminary data.</text>
</comment>
<evidence type="ECO:0000313" key="2">
    <source>
        <dbReference type="Proteomes" id="UP000651452"/>
    </source>
</evidence>
<keyword evidence="2" id="KW-1185">Reference proteome</keyword>